<sequence length="61" mass="6733">MTTSDKPASTVTVAQLRNGRWGFVLKFRGITYPVQGQFATKEQAEMLGAAALHALEQPKQR</sequence>
<reference evidence="1 2" key="1">
    <citation type="submission" date="2018-05" db="EMBL/GenBank/DDBJ databases">
        <title>The draft genome of strain NS-104.</title>
        <authorList>
            <person name="Hang P."/>
            <person name="Jiang J."/>
        </authorList>
    </citation>
    <scope>NUCLEOTIDE SEQUENCE [LARGE SCALE GENOMIC DNA]</scope>
    <source>
        <strain evidence="1 2">NS-104</strain>
    </source>
</reference>
<dbReference type="RefSeq" id="WP_109459361.1">
    <property type="nucleotide sequence ID" value="NZ_QFBC01000007.1"/>
</dbReference>
<dbReference type="Proteomes" id="UP000245252">
    <property type="component" value="Unassembled WGS sequence"/>
</dbReference>
<comment type="caution">
    <text evidence="1">The sequence shown here is derived from an EMBL/GenBank/DDBJ whole genome shotgun (WGS) entry which is preliminary data.</text>
</comment>
<proteinExistence type="predicted"/>
<evidence type="ECO:0000313" key="2">
    <source>
        <dbReference type="Proteomes" id="UP000245252"/>
    </source>
</evidence>
<dbReference type="EMBL" id="QFBC01000007">
    <property type="protein sequence ID" value="PWE55063.1"/>
    <property type="molecule type" value="Genomic_DNA"/>
</dbReference>
<dbReference type="OrthoDB" id="8282058at2"/>
<name>A0A2U2DP44_9HYPH</name>
<organism evidence="1 2">
    <name type="scientific">Metarhizobium album</name>
    <dbReference type="NCBI Taxonomy" id="2182425"/>
    <lineage>
        <taxon>Bacteria</taxon>
        <taxon>Pseudomonadati</taxon>
        <taxon>Pseudomonadota</taxon>
        <taxon>Alphaproteobacteria</taxon>
        <taxon>Hyphomicrobiales</taxon>
        <taxon>Rhizobiaceae</taxon>
        <taxon>Metarhizobium</taxon>
    </lineage>
</organism>
<keyword evidence="2" id="KW-1185">Reference proteome</keyword>
<accession>A0A2U2DP44</accession>
<protein>
    <recommendedName>
        <fullName evidence="3">DUF2188 domain-containing protein</fullName>
    </recommendedName>
</protein>
<evidence type="ECO:0000313" key="1">
    <source>
        <dbReference type="EMBL" id="PWE55063.1"/>
    </source>
</evidence>
<gene>
    <name evidence="1" type="ORF">DEM27_16570</name>
</gene>
<evidence type="ECO:0008006" key="3">
    <source>
        <dbReference type="Google" id="ProtNLM"/>
    </source>
</evidence>
<dbReference type="AlphaFoldDB" id="A0A2U2DP44"/>